<evidence type="ECO:0000256" key="5">
    <source>
        <dbReference type="SAM" id="MobiDB-lite"/>
    </source>
</evidence>
<sequence length="395" mass="43113">MELLIALLTLAAGLAIGWLLAVRRGERALHAALNEQAALRAGIEAERAATAHREQLLMGNGNLAALVTPLRDSLGRVQEQLDEVQRGRAISDTALREQVRAMSATSEQLRTETAQLVTALRAPQVRGRWGEMQLERVVEAVGLTEHVDFTTQLSSTDGDGRTQRPDLVVHLAGGKQVVVDAKVAFSAYLEAMQAPDEATRDARFAAHARHLRTHVSLLSAKAYWERFTPTPEFVVCFVPADAFLDAALQHDATLLEYACARNVVLATPSTLVALLRTVAYTWRQHALASNAQQVHELGRELYQRLSTMAGHVDKLGRSLGNAVSAYNDTVGSLERRVLSKARQLRDLEVVSPHDELPELRPLVDVQPRSPTPGNGASERVVELRPSGSTVPARGE</sequence>
<accession>A0ABY7JY07</accession>
<feature type="region of interest" description="Disordered" evidence="5">
    <location>
        <begin position="358"/>
        <end position="395"/>
    </location>
</feature>
<keyword evidence="4" id="KW-0233">DNA recombination</keyword>
<evidence type="ECO:0000313" key="7">
    <source>
        <dbReference type="Proteomes" id="UP001164693"/>
    </source>
</evidence>
<proteinExistence type="inferred from homology"/>
<evidence type="ECO:0000256" key="2">
    <source>
        <dbReference type="ARBA" id="ARBA00009840"/>
    </source>
</evidence>
<protein>
    <submittedName>
        <fullName evidence="6">DNA recombination protein RmuC</fullName>
    </submittedName>
</protein>
<dbReference type="RefSeq" id="WP_269442580.1">
    <property type="nucleotide sequence ID" value="NZ_CP097463.1"/>
</dbReference>
<dbReference type="PANTHER" id="PTHR30563">
    <property type="entry name" value="DNA RECOMBINATION PROTEIN RMUC"/>
    <property type="match status" value="1"/>
</dbReference>
<gene>
    <name evidence="6" type="ORF">M6B22_16125</name>
</gene>
<dbReference type="Pfam" id="PF02646">
    <property type="entry name" value="RmuC"/>
    <property type="match status" value="1"/>
</dbReference>
<evidence type="ECO:0000313" key="6">
    <source>
        <dbReference type="EMBL" id="WAX56054.1"/>
    </source>
</evidence>
<comment type="similarity">
    <text evidence="2">Belongs to the RmuC family.</text>
</comment>
<comment type="function">
    <text evidence="1">Involved in DNA recombination.</text>
</comment>
<dbReference type="EMBL" id="CP097463">
    <property type="protein sequence ID" value="WAX56054.1"/>
    <property type="molecule type" value="Genomic_DNA"/>
</dbReference>
<keyword evidence="3" id="KW-0175">Coiled coil</keyword>
<dbReference type="PANTHER" id="PTHR30563:SF0">
    <property type="entry name" value="DNA RECOMBINATION PROTEIN RMUC"/>
    <property type="match status" value="1"/>
</dbReference>
<evidence type="ECO:0000256" key="4">
    <source>
        <dbReference type="ARBA" id="ARBA00023172"/>
    </source>
</evidence>
<evidence type="ECO:0000256" key="1">
    <source>
        <dbReference type="ARBA" id="ARBA00003416"/>
    </source>
</evidence>
<reference evidence="6" key="1">
    <citation type="submission" date="2022-05" db="EMBL/GenBank/DDBJ databases">
        <title>Jatrophihabitans sp. SB3-54 whole genome sequence.</title>
        <authorList>
            <person name="Suh M.K."/>
            <person name="Eom M.K."/>
            <person name="Kim J.S."/>
            <person name="Kim H.S."/>
            <person name="Do H.E."/>
            <person name="Shin Y.K."/>
            <person name="Lee J.-S."/>
        </authorList>
    </citation>
    <scope>NUCLEOTIDE SEQUENCE</scope>
    <source>
        <strain evidence="6">SB3-54</strain>
    </source>
</reference>
<dbReference type="Proteomes" id="UP001164693">
    <property type="component" value="Chromosome"/>
</dbReference>
<name>A0ABY7JY07_9ACTN</name>
<evidence type="ECO:0000256" key="3">
    <source>
        <dbReference type="ARBA" id="ARBA00023054"/>
    </source>
</evidence>
<keyword evidence="7" id="KW-1185">Reference proteome</keyword>
<organism evidence="6 7">
    <name type="scientific">Jatrophihabitans cynanchi</name>
    <dbReference type="NCBI Taxonomy" id="2944128"/>
    <lineage>
        <taxon>Bacteria</taxon>
        <taxon>Bacillati</taxon>
        <taxon>Actinomycetota</taxon>
        <taxon>Actinomycetes</taxon>
        <taxon>Jatrophihabitantales</taxon>
        <taxon>Jatrophihabitantaceae</taxon>
        <taxon>Jatrophihabitans</taxon>
    </lineage>
</organism>
<dbReference type="InterPro" id="IPR003798">
    <property type="entry name" value="DNA_recombination_RmuC"/>
</dbReference>